<keyword evidence="1" id="KW-0812">Transmembrane</keyword>
<reference evidence="3" key="1">
    <citation type="journal article" date="2019" name="Int. J. Syst. Evol. Microbiol.">
        <title>The Global Catalogue of Microorganisms (GCM) 10K type strain sequencing project: providing services to taxonomists for standard genome sequencing and annotation.</title>
        <authorList>
            <consortium name="The Broad Institute Genomics Platform"/>
            <consortium name="The Broad Institute Genome Sequencing Center for Infectious Disease"/>
            <person name="Wu L."/>
            <person name="Ma J."/>
        </authorList>
    </citation>
    <scope>NUCLEOTIDE SEQUENCE [LARGE SCALE GENOMIC DNA]</scope>
    <source>
        <strain evidence="3">JCM 1407</strain>
    </source>
</reference>
<dbReference type="InterPro" id="IPR006059">
    <property type="entry name" value="SBP"/>
</dbReference>
<sequence length="447" mass="52424">MNKKHKNLYFIAISFICVILIVVSILYKLNLSKEKNNNQDYAFLKGKTIVRLWLPKDRVSNTREYQVKKFNDSHKDLYIMLSLYDSRDYDNMLRTALAAEKGPDIMMYGFFELIKDNYIKKLNHMNLDNIKSDAFVYFNGNPVGVRLNEENVKLIWNKDIFKKAGLDPNKPPSNWDELIEYSKKIKKHFPSITPYQFPIMGYEDFRQSIGMPSVNLDNVYTSFWNYEDGSYRFDAAKNILSVYNKMYKQNLLDNKFDAKSQKDLRINFYEGRAAMHLSTFEDKGYFSNIMPLGFDIGVSDIPKFKGSLGNKQYYLSNSNFLCMSNAISEKTEEEQKKIKEVFKWVVSEEVNKEILNTRMAISPALKESKVKNDIYEQYNQVKNFKTEIYDPSIFISRDSAKTVKLSVDAIKGDKTINSVIKEFNSLYKQYSDLTRKNRKIELNTFKK</sequence>
<feature type="transmembrane region" description="Helical" evidence="1">
    <location>
        <begin position="7"/>
        <end position="27"/>
    </location>
</feature>
<dbReference type="RefSeq" id="WP_343764292.1">
    <property type="nucleotide sequence ID" value="NZ_BAAACG010000019.1"/>
</dbReference>
<dbReference type="PANTHER" id="PTHR43649:SF12">
    <property type="entry name" value="DIACETYLCHITOBIOSE BINDING PROTEIN DASA"/>
    <property type="match status" value="1"/>
</dbReference>
<dbReference type="SUPFAM" id="SSF53850">
    <property type="entry name" value="Periplasmic binding protein-like II"/>
    <property type="match status" value="1"/>
</dbReference>
<dbReference type="Proteomes" id="UP001501510">
    <property type="component" value="Unassembled WGS sequence"/>
</dbReference>
<keyword evidence="1" id="KW-0472">Membrane</keyword>
<evidence type="ECO:0008006" key="4">
    <source>
        <dbReference type="Google" id="ProtNLM"/>
    </source>
</evidence>
<dbReference type="EMBL" id="BAAACG010000019">
    <property type="protein sequence ID" value="GAA0747878.1"/>
    <property type="molecule type" value="Genomic_DNA"/>
</dbReference>
<proteinExistence type="predicted"/>
<comment type="caution">
    <text evidence="2">The sequence shown here is derived from an EMBL/GenBank/DDBJ whole genome shotgun (WGS) entry which is preliminary data.</text>
</comment>
<evidence type="ECO:0000313" key="3">
    <source>
        <dbReference type="Proteomes" id="UP001501510"/>
    </source>
</evidence>
<keyword evidence="1" id="KW-1133">Transmembrane helix</keyword>
<accession>A0ABP3V3Y0</accession>
<dbReference type="Pfam" id="PF01547">
    <property type="entry name" value="SBP_bac_1"/>
    <property type="match status" value="1"/>
</dbReference>
<evidence type="ECO:0000256" key="1">
    <source>
        <dbReference type="SAM" id="Phobius"/>
    </source>
</evidence>
<organism evidence="2 3">
    <name type="scientific">Clostridium oceanicum</name>
    <dbReference type="NCBI Taxonomy" id="1543"/>
    <lineage>
        <taxon>Bacteria</taxon>
        <taxon>Bacillati</taxon>
        <taxon>Bacillota</taxon>
        <taxon>Clostridia</taxon>
        <taxon>Eubacteriales</taxon>
        <taxon>Clostridiaceae</taxon>
        <taxon>Clostridium</taxon>
    </lineage>
</organism>
<evidence type="ECO:0000313" key="2">
    <source>
        <dbReference type="EMBL" id="GAA0747878.1"/>
    </source>
</evidence>
<dbReference type="PANTHER" id="PTHR43649">
    <property type="entry name" value="ARABINOSE-BINDING PROTEIN-RELATED"/>
    <property type="match status" value="1"/>
</dbReference>
<dbReference type="InterPro" id="IPR050490">
    <property type="entry name" value="Bact_solute-bd_prot1"/>
</dbReference>
<protein>
    <recommendedName>
        <fullName evidence="4">Bacterial extracellular solute-binding protein</fullName>
    </recommendedName>
</protein>
<keyword evidence="3" id="KW-1185">Reference proteome</keyword>
<name>A0ABP3V3Y0_9CLOT</name>
<gene>
    <name evidence="2" type="ORF">GCM10008906_37480</name>
</gene>
<dbReference type="Gene3D" id="3.40.190.10">
    <property type="entry name" value="Periplasmic binding protein-like II"/>
    <property type="match status" value="1"/>
</dbReference>